<keyword evidence="2" id="KW-1185">Reference proteome</keyword>
<reference evidence="1 2" key="1">
    <citation type="submission" date="2020-06" db="EMBL/GenBank/DDBJ databases">
        <title>Draft genome of Uliginosibacterium sp. IMCC34675.</title>
        <authorList>
            <person name="Song J."/>
        </authorList>
    </citation>
    <scope>NUCLEOTIDE SEQUENCE [LARGE SCALE GENOMIC DNA]</scope>
    <source>
        <strain evidence="1 2">IMCC34675</strain>
    </source>
</reference>
<proteinExistence type="predicted"/>
<protein>
    <submittedName>
        <fullName evidence="1">Uncharacterized protein</fullName>
    </submittedName>
</protein>
<evidence type="ECO:0000313" key="2">
    <source>
        <dbReference type="Proteomes" id="UP000778523"/>
    </source>
</evidence>
<evidence type="ECO:0000313" key="1">
    <source>
        <dbReference type="EMBL" id="NSL56249.1"/>
    </source>
</evidence>
<name>A0ABX2IHK5_9RHOO</name>
<comment type="caution">
    <text evidence="1">The sequence shown here is derived from an EMBL/GenBank/DDBJ whole genome shotgun (WGS) entry which is preliminary data.</text>
</comment>
<accession>A0ABX2IHK5</accession>
<gene>
    <name evidence="1" type="ORF">HJ583_014510</name>
</gene>
<dbReference type="Proteomes" id="UP000778523">
    <property type="component" value="Unassembled WGS sequence"/>
</dbReference>
<dbReference type="RefSeq" id="WP_170022559.1">
    <property type="nucleotide sequence ID" value="NZ_JABCSC020000003.1"/>
</dbReference>
<dbReference type="EMBL" id="JABCSC020000003">
    <property type="protein sequence ID" value="NSL56249.1"/>
    <property type="molecule type" value="Genomic_DNA"/>
</dbReference>
<organism evidence="1 2">
    <name type="scientific">Uliginosibacterium aquaticum</name>
    <dbReference type="NCBI Taxonomy" id="2731212"/>
    <lineage>
        <taxon>Bacteria</taxon>
        <taxon>Pseudomonadati</taxon>
        <taxon>Pseudomonadota</taxon>
        <taxon>Betaproteobacteria</taxon>
        <taxon>Rhodocyclales</taxon>
        <taxon>Zoogloeaceae</taxon>
        <taxon>Uliginosibacterium</taxon>
    </lineage>
</organism>
<sequence length="117" mass="13310">MAASPELVCHYSYGGETRSVRQPQLASAQAAYTQKPLAIGSYFLFRPVFEPTEVKLYSLTDHPDGPLPLHVARYAYPAATRSQDKFGFTGEQRVYEPIRDSELVYWCEIQGPRETHR</sequence>